<protein>
    <submittedName>
        <fullName evidence="1">Receptor-like protein 15</fullName>
    </submittedName>
</protein>
<name>A0AAW0L5S2_QUESU</name>
<dbReference type="PANTHER" id="PTHR48064:SF6">
    <property type="entry name" value="RECEPTOR-LIKE PROTEIN KINASE 2"/>
    <property type="match status" value="1"/>
</dbReference>
<dbReference type="EMBL" id="PKMF04000162">
    <property type="protein sequence ID" value="KAK7845951.1"/>
    <property type="molecule type" value="Genomic_DNA"/>
</dbReference>
<dbReference type="PANTHER" id="PTHR48064">
    <property type="entry name" value="OS01G0750400 PROTEIN"/>
    <property type="match status" value="1"/>
</dbReference>
<dbReference type="InterPro" id="IPR053038">
    <property type="entry name" value="RLP_Defense"/>
</dbReference>
<accession>A0AAW0L5S2</accession>
<organism evidence="1 2">
    <name type="scientific">Quercus suber</name>
    <name type="common">Cork oak</name>
    <dbReference type="NCBI Taxonomy" id="58331"/>
    <lineage>
        <taxon>Eukaryota</taxon>
        <taxon>Viridiplantae</taxon>
        <taxon>Streptophyta</taxon>
        <taxon>Embryophyta</taxon>
        <taxon>Tracheophyta</taxon>
        <taxon>Spermatophyta</taxon>
        <taxon>Magnoliopsida</taxon>
        <taxon>eudicotyledons</taxon>
        <taxon>Gunneridae</taxon>
        <taxon>Pentapetalae</taxon>
        <taxon>rosids</taxon>
        <taxon>fabids</taxon>
        <taxon>Fagales</taxon>
        <taxon>Fagaceae</taxon>
        <taxon>Quercus</taxon>
    </lineage>
</organism>
<dbReference type="Gene3D" id="3.80.10.10">
    <property type="entry name" value="Ribonuclease Inhibitor"/>
    <property type="match status" value="1"/>
</dbReference>
<evidence type="ECO:0000313" key="2">
    <source>
        <dbReference type="Proteomes" id="UP000237347"/>
    </source>
</evidence>
<evidence type="ECO:0000313" key="1">
    <source>
        <dbReference type="EMBL" id="KAK7845951.1"/>
    </source>
</evidence>
<sequence length="116" mass="13443">MFLYLKHFKSSKVLIYPVMQLVMGLRMKNEGSINLLRLKKLERLDLGSNVFNRSIIQSLRFLKSLKTLSLFDNFLEGSFPAKELSVFEELEMLDLSDNQLNGSPTVQGREIEKIIF</sequence>
<dbReference type="Pfam" id="PF00560">
    <property type="entry name" value="LRR_1"/>
    <property type="match status" value="1"/>
</dbReference>
<keyword evidence="2" id="KW-1185">Reference proteome</keyword>
<dbReference type="Proteomes" id="UP000237347">
    <property type="component" value="Unassembled WGS sequence"/>
</dbReference>
<dbReference type="AlphaFoldDB" id="A0AAW0L5S2"/>
<gene>
    <name evidence="1" type="primary">RLP15_2</name>
    <name evidence="1" type="ORF">CFP56_008549</name>
</gene>
<dbReference type="InterPro" id="IPR001611">
    <property type="entry name" value="Leu-rich_rpt"/>
</dbReference>
<dbReference type="SUPFAM" id="SSF52058">
    <property type="entry name" value="L domain-like"/>
    <property type="match status" value="1"/>
</dbReference>
<reference evidence="1 2" key="1">
    <citation type="journal article" date="2018" name="Sci. Data">
        <title>The draft genome sequence of cork oak.</title>
        <authorList>
            <person name="Ramos A.M."/>
            <person name="Usie A."/>
            <person name="Barbosa P."/>
            <person name="Barros P.M."/>
            <person name="Capote T."/>
            <person name="Chaves I."/>
            <person name="Simoes F."/>
            <person name="Abreu I."/>
            <person name="Carrasquinho I."/>
            <person name="Faro C."/>
            <person name="Guimaraes J.B."/>
            <person name="Mendonca D."/>
            <person name="Nobrega F."/>
            <person name="Rodrigues L."/>
            <person name="Saibo N.J.M."/>
            <person name="Varela M.C."/>
            <person name="Egas C."/>
            <person name="Matos J."/>
            <person name="Miguel C.M."/>
            <person name="Oliveira M.M."/>
            <person name="Ricardo C.P."/>
            <person name="Goncalves S."/>
        </authorList>
    </citation>
    <scope>NUCLEOTIDE SEQUENCE [LARGE SCALE GENOMIC DNA]</scope>
    <source>
        <strain evidence="2">cv. HL8</strain>
    </source>
</reference>
<comment type="caution">
    <text evidence="1">The sequence shown here is derived from an EMBL/GenBank/DDBJ whole genome shotgun (WGS) entry which is preliminary data.</text>
</comment>
<dbReference type="InterPro" id="IPR032675">
    <property type="entry name" value="LRR_dom_sf"/>
</dbReference>
<proteinExistence type="predicted"/>